<feature type="region of interest" description="Disordered" evidence="1">
    <location>
        <begin position="1"/>
        <end position="72"/>
    </location>
</feature>
<name>A0A2J8R2N5_PONAB</name>
<organism evidence="3">
    <name type="scientific">Pongo abelii</name>
    <name type="common">Sumatran orangutan</name>
    <name type="synonym">Pongo pygmaeus abelii</name>
    <dbReference type="NCBI Taxonomy" id="9601"/>
    <lineage>
        <taxon>Eukaryota</taxon>
        <taxon>Metazoa</taxon>
        <taxon>Chordata</taxon>
        <taxon>Craniata</taxon>
        <taxon>Vertebrata</taxon>
        <taxon>Euteleostomi</taxon>
        <taxon>Mammalia</taxon>
        <taxon>Eutheria</taxon>
        <taxon>Euarchontoglires</taxon>
        <taxon>Primates</taxon>
        <taxon>Haplorrhini</taxon>
        <taxon>Catarrhini</taxon>
        <taxon>Hominidae</taxon>
        <taxon>Pongo</taxon>
    </lineage>
</organism>
<protein>
    <recommendedName>
        <fullName evidence="2">Cep192-like domain-containing protein</fullName>
    </recommendedName>
</protein>
<evidence type="ECO:0000256" key="1">
    <source>
        <dbReference type="SAM" id="MobiDB-lite"/>
    </source>
</evidence>
<feature type="compositionally biased region" description="Polar residues" evidence="1">
    <location>
        <begin position="42"/>
        <end position="52"/>
    </location>
</feature>
<accession>A0A2J8R2N5</accession>
<gene>
    <name evidence="3" type="ORF">CR201_G0054522</name>
</gene>
<comment type="caution">
    <text evidence="3">The sequence shown here is derived from an EMBL/GenBank/DDBJ whole genome shotgun (WGS) entry which is preliminary data.</text>
</comment>
<evidence type="ECO:0000313" key="3">
    <source>
        <dbReference type="EMBL" id="PNJ02809.1"/>
    </source>
</evidence>
<dbReference type="AlphaFoldDB" id="A0A2J8R2N5"/>
<dbReference type="InterPro" id="IPR054086">
    <property type="entry name" value="Cep192-like_D2"/>
</dbReference>
<evidence type="ECO:0000259" key="2">
    <source>
        <dbReference type="Pfam" id="PF22064"/>
    </source>
</evidence>
<sequence>MVNHMTPACYEGQSPKKQLSSSEIQDSGEDFVARVDVGVDSANPTPVLSSVDLQERTETAASPAPRDLQVPE</sequence>
<proteinExistence type="predicted"/>
<dbReference type="EMBL" id="NDHI03003787">
    <property type="protein sequence ID" value="PNJ02809.1"/>
    <property type="molecule type" value="Genomic_DNA"/>
</dbReference>
<feature type="compositionally biased region" description="Polar residues" evidence="1">
    <location>
        <begin position="15"/>
        <end position="25"/>
    </location>
</feature>
<dbReference type="Pfam" id="PF22064">
    <property type="entry name" value="Cep192_D2"/>
    <property type="match status" value="1"/>
</dbReference>
<feature type="domain" description="Cep192-like" evidence="2">
    <location>
        <begin position="13"/>
        <end position="59"/>
    </location>
</feature>
<reference evidence="3" key="1">
    <citation type="submission" date="2017-12" db="EMBL/GenBank/DDBJ databases">
        <title>High-resolution comparative analysis of great ape genomes.</title>
        <authorList>
            <person name="Pollen A."/>
            <person name="Hastie A."/>
            <person name="Hormozdiari F."/>
            <person name="Dougherty M."/>
            <person name="Liu R."/>
            <person name="Chaisson M."/>
            <person name="Hoppe E."/>
            <person name="Hill C."/>
            <person name="Pang A."/>
            <person name="Hillier L."/>
            <person name="Baker C."/>
            <person name="Armstrong J."/>
            <person name="Shendure J."/>
            <person name="Paten B."/>
            <person name="Wilson R."/>
            <person name="Chao H."/>
            <person name="Schneider V."/>
            <person name="Ventura M."/>
            <person name="Kronenberg Z."/>
            <person name="Murali S."/>
            <person name="Gordon D."/>
            <person name="Cantsilieris S."/>
            <person name="Munson K."/>
            <person name="Nelson B."/>
            <person name="Raja A."/>
            <person name="Underwood J."/>
            <person name="Diekhans M."/>
            <person name="Fiddes I."/>
            <person name="Haussler D."/>
            <person name="Eichler E."/>
        </authorList>
    </citation>
    <scope>NUCLEOTIDE SEQUENCE [LARGE SCALE GENOMIC DNA]</scope>
    <source>
        <strain evidence="3">Susie</strain>
    </source>
</reference>